<keyword evidence="2" id="KW-0805">Transcription regulation</keyword>
<dbReference type="PANTHER" id="PTHR30126:SF91">
    <property type="entry name" value="LYSR FAMILY TRANSCRIPTIONAL REGULATOR"/>
    <property type="match status" value="1"/>
</dbReference>
<dbReference type="InterPro" id="IPR000847">
    <property type="entry name" value="LysR_HTH_N"/>
</dbReference>
<sequence>MPSLSYSFSQLEAFTAVAEHGSLMKAAMKLEKDRTTLRDLIDLLEDGLGYPLFVRQGRALQLTVEGEQLHRQAHLLMRQARAFEQFARQVPSTEAQELGIAYDPFTPRRFLQALITQMATRGIRLSLRCTSRVEGEKALASGQADLGFFQANNHSVGSDMEWRALGAIDMDFYAAESLFANVARPCSLLDLSLTPQVVMHSASDIPMARRLQISGNIIVANELEMLRSLMEAGCGWGFLPTHFEAARWKHVSAIPTVVGNEGISQTMVTIWRPGSEKRILIDDTLTRLSALWREVSRRAD</sequence>
<proteinExistence type="inferred from homology"/>
<dbReference type="Gene3D" id="1.10.10.10">
    <property type="entry name" value="Winged helix-like DNA-binding domain superfamily/Winged helix DNA-binding domain"/>
    <property type="match status" value="1"/>
</dbReference>
<keyword evidence="7" id="KW-1185">Reference proteome</keyword>
<dbReference type="PROSITE" id="PS50931">
    <property type="entry name" value="HTH_LYSR"/>
    <property type="match status" value="1"/>
</dbReference>
<gene>
    <name evidence="6" type="ORF">HII27_06085</name>
</gene>
<evidence type="ECO:0000256" key="1">
    <source>
        <dbReference type="ARBA" id="ARBA00009437"/>
    </source>
</evidence>
<dbReference type="RefSeq" id="WP_185667065.1">
    <property type="nucleotide sequence ID" value="NZ_JABBJF010000004.1"/>
</dbReference>
<dbReference type="Pfam" id="PF03466">
    <property type="entry name" value="LysR_substrate"/>
    <property type="match status" value="1"/>
</dbReference>
<evidence type="ECO:0000259" key="5">
    <source>
        <dbReference type="PROSITE" id="PS50931"/>
    </source>
</evidence>
<dbReference type="PANTHER" id="PTHR30126">
    <property type="entry name" value="HTH-TYPE TRANSCRIPTIONAL REGULATOR"/>
    <property type="match status" value="1"/>
</dbReference>
<dbReference type="Gene3D" id="3.40.190.290">
    <property type="match status" value="1"/>
</dbReference>
<protein>
    <submittedName>
        <fullName evidence="6">LysR family transcriptional regulator</fullName>
    </submittedName>
</protein>
<feature type="domain" description="HTH lysR-type" evidence="5">
    <location>
        <begin position="6"/>
        <end position="63"/>
    </location>
</feature>
<evidence type="ECO:0000313" key="7">
    <source>
        <dbReference type="Proteomes" id="UP000607331"/>
    </source>
</evidence>
<keyword evidence="3" id="KW-0238">DNA-binding</keyword>
<accession>A0ABR6RQI3</accession>
<keyword evidence="4" id="KW-0804">Transcription</keyword>
<organism evidence="6 7">
    <name type="scientific">Kluyvera sichuanensis</name>
    <dbReference type="NCBI Taxonomy" id="2725494"/>
    <lineage>
        <taxon>Bacteria</taxon>
        <taxon>Pseudomonadati</taxon>
        <taxon>Pseudomonadota</taxon>
        <taxon>Gammaproteobacteria</taxon>
        <taxon>Enterobacterales</taxon>
        <taxon>Enterobacteriaceae</taxon>
        <taxon>Kluyvera</taxon>
    </lineage>
</organism>
<dbReference type="EMBL" id="JABBJF010000004">
    <property type="protein sequence ID" value="MBC1185284.1"/>
    <property type="molecule type" value="Genomic_DNA"/>
</dbReference>
<comment type="caution">
    <text evidence="6">The sequence shown here is derived from an EMBL/GenBank/DDBJ whole genome shotgun (WGS) entry which is preliminary data.</text>
</comment>
<dbReference type="Pfam" id="PF00126">
    <property type="entry name" value="HTH_1"/>
    <property type="match status" value="1"/>
</dbReference>
<evidence type="ECO:0000313" key="6">
    <source>
        <dbReference type="EMBL" id="MBC1185284.1"/>
    </source>
</evidence>
<dbReference type="SUPFAM" id="SSF53850">
    <property type="entry name" value="Periplasmic binding protein-like II"/>
    <property type="match status" value="1"/>
</dbReference>
<name>A0ABR6RQI3_9ENTR</name>
<dbReference type="InterPro" id="IPR036388">
    <property type="entry name" value="WH-like_DNA-bd_sf"/>
</dbReference>
<comment type="similarity">
    <text evidence="1">Belongs to the LysR transcriptional regulatory family.</text>
</comment>
<evidence type="ECO:0000256" key="3">
    <source>
        <dbReference type="ARBA" id="ARBA00023125"/>
    </source>
</evidence>
<dbReference type="SUPFAM" id="SSF46785">
    <property type="entry name" value="Winged helix' DNA-binding domain"/>
    <property type="match status" value="1"/>
</dbReference>
<evidence type="ECO:0000256" key="2">
    <source>
        <dbReference type="ARBA" id="ARBA00023015"/>
    </source>
</evidence>
<dbReference type="InterPro" id="IPR036390">
    <property type="entry name" value="WH_DNA-bd_sf"/>
</dbReference>
<evidence type="ECO:0000256" key="4">
    <source>
        <dbReference type="ARBA" id="ARBA00023163"/>
    </source>
</evidence>
<reference evidence="6 7" key="1">
    <citation type="submission" date="2020-04" db="EMBL/GenBank/DDBJ databases">
        <title>The draft genome of Kluyvera sichuanensis strain SCKS090646.</title>
        <authorList>
            <person name="Wei L."/>
            <person name="Liu L."/>
            <person name="Feng Y."/>
            <person name="Zong Z."/>
        </authorList>
    </citation>
    <scope>NUCLEOTIDE SEQUENCE [LARGE SCALE GENOMIC DNA]</scope>
    <source>
        <strain evidence="6 7">090646</strain>
    </source>
</reference>
<dbReference type="Proteomes" id="UP000607331">
    <property type="component" value="Unassembled WGS sequence"/>
</dbReference>
<dbReference type="InterPro" id="IPR005119">
    <property type="entry name" value="LysR_subst-bd"/>
</dbReference>